<keyword evidence="7" id="KW-1185">Reference proteome</keyword>
<sequence length="358" mass="41693">MIPAHSFVSDKNSFSRNERVVSFYRYVPVADPVVFREELLHRFSGWQILGRIYIAREGINAQISVPESYVEDFVAFVRHHPLLGNEVLLNWAVDQQRLSFQKLKIKIRPKIVADGIDDPQFMLSQKGIYLDAQQFNELTDRPETLVVDMRNHYEYEVGHFERALQVPADTFREQLPLAAEMLRGLEDRPIVMYCTGGIRCEKASAWLLHKGFKQVYHLRGGIIEYVRQVRQKGLPNKFHGKNFVFDARMSERITDEIIGRCYLCGRPSDRQVNCSNDACHMLIIQCEDCAREYEGCCSRDCQEVIHLPADQQKLIRRLAARLQPGFCNARIRREQPLMASLKDLIQQGKWQVYLSHHR</sequence>
<comment type="catalytic activity">
    <reaction evidence="4">
        <text>uridine(34) in tRNA + AH2 + O2 = 5-hydroxyuridine(34) in tRNA + A + H2O</text>
        <dbReference type="Rhea" id="RHEA:64224"/>
        <dbReference type="Rhea" id="RHEA-COMP:11727"/>
        <dbReference type="Rhea" id="RHEA-COMP:13381"/>
        <dbReference type="ChEBI" id="CHEBI:13193"/>
        <dbReference type="ChEBI" id="CHEBI:15377"/>
        <dbReference type="ChEBI" id="CHEBI:15379"/>
        <dbReference type="ChEBI" id="CHEBI:17499"/>
        <dbReference type="ChEBI" id="CHEBI:65315"/>
        <dbReference type="ChEBI" id="CHEBI:136877"/>
    </reaction>
</comment>
<accession>A0A2M9CU20</accession>
<dbReference type="InterPro" id="IPR001763">
    <property type="entry name" value="Rhodanese-like_dom"/>
</dbReference>
<dbReference type="GO" id="GO:0006400">
    <property type="term" value="P:tRNA modification"/>
    <property type="evidence" value="ECO:0007669"/>
    <property type="project" value="UniProtKB-UniRule"/>
</dbReference>
<dbReference type="OrthoDB" id="9778326at2"/>
<organism evidence="6 7">
    <name type="scientific">Thermoflavifilum aggregans</name>
    <dbReference type="NCBI Taxonomy" id="454188"/>
    <lineage>
        <taxon>Bacteria</taxon>
        <taxon>Pseudomonadati</taxon>
        <taxon>Bacteroidota</taxon>
        <taxon>Chitinophagia</taxon>
        <taxon>Chitinophagales</taxon>
        <taxon>Chitinophagaceae</taxon>
        <taxon>Thermoflavifilum</taxon>
    </lineage>
</organism>
<dbReference type="InterPro" id="IPR040503">
    <property type="entry name" value="TRHO_N"/>
</dbReference>
<dbReference type="CDD" id="cd01518">
    <property type="entry name" value="RHOD_YceA"/>
    <property type="match status" value="1"/>
</dbReference>
<dbReference type="Gene3D" id="3.40.250.10">
    <property type="entry name" value="Rhodanese-like domain"/>
    <property type="match status" value="1"/>
</dbReference>
<name>A0A2M9CU20_9BACT</name>
<dbReference type="HAMAP" id="MF_00469">
    <property type="entry name" value="TrhO"/>
    <property type="match status" value="1"/>
</dbReference>
<comment type="similarity">
    <text evidence="4">Belongs to the TrhO family.</text>
</comment>
<dbReference type="EC" id="1.14.-.-" evidence="4"/>
<feature type="domain" description="Rhodanese" evidence="5">
    <location>
        <begin position="140"/>
        <end position="234"/>
    </location>
</feature>
<dbReference type="Gene3D" id="3.30.70.100">
    <property type="match status" value="1"/>
</dbReference>
<evidence type="ECO:0000259" key="5">
    <source>
        <dbReference type="PROSITE" id="PS50206"/>
    </source>
</evidence>
<protein>
    <recommendedName>
        <fullName evidence="4">tRNA uridine(34) hydroxylase</fullName>
        <ecNumber evidence="4">1.14.-.-</ecNumber>
    </recommendedName>
    <alternativeName>
        <fullName evidence="4">tRNA hydroxylation protein O</fullName>
    </alternativeName>
</protein>
<dbReference type="SUPFAM" id="SSF52821">
    <property type="entry name" value="Rhodanese/Cell cycle control phosphatase"/>
    <property type="match status" value="1"/>
</dbReference>
<dbReference type="InterPro" id="IPR020936">
    <property type="entry name" value="TrhO"/>
</dbReference>
<dbReference type="SMART" id="SM00450">
    <property type="entry name" value="RHOD"/>
    <property type="match status" value="1"/>
</dbReference>
<dbReference type="GO" id="GO:0016705">
    <property type="term" value="F:oxidoreductase activity, acting on paired donors, with incorporation or reduction of molecular oxygen"/>
    <property type="evidence" value="ECO:0007669"/>
    <property type="project" value="UniProtKB-UniRule"/>
</dbReference>
<dbReference type="NCBIfam" id="NF001133">
    <property type="entry name" value="PRK00142.1-1"/>
    <property type="match status" value="1"/>
</dbReference>
<dbReference type="Pfam" id="PF00581">
    <property type="entry name" value="Rhodanese"/>
    <property type="match status" value="1"/>
</dbReference>
<evidence type="ECO:0000256" key="3">
    <source>
        <dbReference type="ARBA" id="ARBA00045625"/>
    </source>
</evidence>
<dbReference type="PROSITE" id="PS50206">
    <property type="entry name" value="RHODANESE_3"/>
    <property type="match status" value="1"/>
</dbReference>
<reference evidence="6 7" key="1">
    <citation type="submission" date="2017-11" db="EMBL/GenBank/DDBJ databases">
        <title>Genomic Encyclopedia of Archaeal and Bacterial Type Strains, Phase II (KMG-II): From Individual Species to Whole Genera.</title>
        <authorList>
            <person name="Goeker M."/>
        </authorList>
    </citation>
    <scope>NUCLEOTIDE SEQUENCE [LARGE SCALE GENOMIC DNA]</scope>
    <source>
        <strain evidence="6 7">DSM 27268</strain>
    </source>
</reference>
<evidence type="ECO:0000313" key="6">
    <source>
        <dbReference type="EMBL" id="PJJ75355.1"/>
    </source>
</evidence>
<keyword evidence="1 4" id="KW-0819">tRNA processing</keyword>
<evidence type="ECO:0000256" key="2">
    <source>
        <dbReference type="ARBA" id="ARBA00023002"/>
    </source>
</evidence>
<dbReference type="EMBL" id="PGFG01000001">
    <property type="protein sequence ID" value="PJJ75355.1"/>
    <property type="molecule type" value="Genomic_DNA"/>
</dbReference>
<gene>
    <name evidence="4" type="primary">trhO</name>
    <name evidence="6" type="ORF">BXY57_0929</name>
</gene>
<dbReference type="PANTHER" id="PTHR43846">
    <property type="entry name" value="UPF0176 PROTEIN YCEA"/>
    <property type="match status" value="1"/>
</dbReference>
<dbReference type="Pfam" id="PF17773">
    <property type="entry name" value="UPF0176_N"/>
    <property type="match status" value="1"/>
</dbReference>
<dbReference type="Proteomes" id="UP000230000">
    <property type="component" value="Unassembled WGS sequence"/>
</dbReference>
<dbReference type="InterPro" id="IPR036873">
    <property type="entry name" value="Rhodanese-like_dom_sf"/>
</dbReference>
<dbReference type="AlphaFoldDB" id="A0A2M9CU20"/>
<dbReference type="RefSeq" id="WP_100313970.1">
    <property type="nucleotide sequence ID" value="NZ_PGFG01000001.1"/>
</dbReference>
<dbReference type="PANTHER" id="PTHR43846:SF1">
    <property type="entry name" value="TRNA URIDINE(34) HYDROXYLASE"/>
    <property type="match status" value="1"/>
</dbReference>
<keyword evidence="2 4" id="KW-0560">Oxidoreductase</keyword>
<proteinExistence type="inferred from homology"/>
<comment type="function">
    <text evidence="3">Catalyzes oxygen-dependent 5-hydroxyuridine (ho5U) modification at position 34 in tRNAs, the first step in 5-carboxymethoxyuridine (cmo5U) biosynthesis. May be part of an alternate pathway, which is able to bypass cmo5U biogenesis in a subset of tRNAs under aerobic conditions.</text>
</comment>
<dbReference type="InterPro" id="IPR022111">
    <property type="entry name" value="Rhodanese_C"/>
</dbReference>
<evidence type="ECO:0000313" key="7">
    <source>
        <dbReference type="Proteomes" id="UP000230000"/>
    </source>
</evidence>
<evidence type="ECO:0000256" key="4">
    <source>
        <dbReference type="HAMAP-Rule" id="MF_00469"/>
    </source>
</evidence>
<dbReference type="Pfam" id="PF12368">
    <property type="entry name" value="Rhodanese_C"/>
    <property type="match status" value="1"/>
</dbReference>
<evidence type="ECO:0000256" key="1">
    <source>
        <dbReference type="ARBA" id="ARBA00022694"/>
    </source>
</evidence>
<comment type="caution">
    <text evidence="6">The sequence shown here is derived from an EMBL/GenBank/DDBJ whole genome shotgun (WGS) entry which is preliminary data.</text>
</comment>